<gene>
    <name evidence="11" type="ORF">ACFP85_08905</name>
</gene>
<protein>
    <submittedName>
        <fullName evidence="11">Phosphoethanolamine transferase</fullName>
        <ecNumber evidence="11">2.7.-.-</ecNumber>
    </submittedName>
</protein>
<feature type="transmembrane region" description="Helical" evidence="8">
    <location>
        <begin position="156"/>
        <end position="178"/>
    </location>
</feature>
<proteinExistence type="predicted"/>
<reference evidence="12" key="1">
    <citation type="journal article" date="2019" name="Int. J. Syst. Evol. Microbiol.">
        <title>The Global Catalogue of Microorganisms (GCM) 10K type strain sequencing project: providing services to taxonomists for standard genome sequencing and annotation.</title>
        <authorList>
            <consortium name="The Broad Institute Genomics Platform"/>
            <consortium name="The Broad Institute Genome Sequencing Center for Infectious Disease"/>
            <person name="Wu L."/>
            <person name="Ma J."/>
        </authorList>
    </citation>
    <scope>NUCLEOTIDE SEQUENCE [LARGE SCALE GENOMIC DNA]</scope>
    <source>
        <strain evidence="12">CGMCC 1.16031</strain>
    </source>
</reference>
<keyword evidence="12" id="KW-1185">Reference proteome</keyword>
<keyword evidence="2" id="KW-1003">Cell membrane</keyword>
<evidence type="ECO:0000256" key="1">
    <source>
        <dbReference type="ARBA" id="ARBA00004429"/>
    </source>
</evidence>
<dbReference type="Pfam" id="PF00884">
    <property type="entry name" value="Sulfatase"/>
    <property type="match status" value="1"/>
</dbReference>
<comment type="subcellular location">
    <subcellularLocation>
        <location evidence="1">Cell inner membrane</location>
        <topology evidence="1">Multi-pass membrane protein</topology>
    </subcellularLocation>
</comment>
<evidence type="ECO:0000313" key="12">
    <source>
        <dbReference type="Proteomes" id="UP001596364"/>
    </source>
</evidence>
<dbReference type="InterPro" id="IPR040423">
    <property type="entry name" value="PEA_transferase"/>
</dbReference>
<dbReference type="RefSeq" id="WP_131258067.1">
    <property type="nucleotide sequence ID" value="NZ_JBHSUS010000001.1"/>
</dbReference>
<feature type="domain" description="Sulfatase N-terminal" evidence="9">
    <location>
        <begin position="237"/>
        <end position="517"/>
    </location>
</feature>
<dbReference type="GO" id="GO:0016740">
    <property type="term" value="F:transferase activity"/>
    <property type="evidence" value="ECO:0007669"/>
    <property type="project" value="UniProtKB-KW"/>
</dbReference>
<feature type="transmembrane region" description="Helical" evidence="8">
    <location>
        <begin position="122"/>
        <end position="144"/>
    </location>
</feature>
<dbReference type="InterPro" id="IPR012549">
    <property type="entry name" value="EptA-like_N"/>
</dbReference>
<dbReference type="Proteomes" id="UP001596364">
    <property type="component" value="Unassembled WGS sequence"/>
</dbReference>
<keyword evidence="6 8" id="KW-1133">Transmembrane helix</keyword>
<keyword evidence="3" id="KW-0997">Cell inner membrane</keyword>
<dbReference type="EMBL" id="JBHSUS010000001">
    <property type="protein sequence ID" value="MFC6440265.1"/>
    <property type="molecule type" value="Genomic_DNA"/>
</dbReference>
<accession>A0ABW1XJX9</accession>
<dbReference type="EC" id="2.7.-.-" evidence="11"/>
<evidence type="ECO:0000259" key="10">
    <source>
        <dbReference type="Pfam" id="PF08019"/>
    </source>
</evidence>
<evidence type="ECO:0000259" key="9">
    <source>
        <dbReference type="Pfam" id="PF00884"/>
    </source>
</evidence>
<feature type="domain" description="Phosphoethanolamine transferase N-terminal" evidence="10">
    <location>
        <begin position="61"/>
        <end position="211"/>
    </location>
</feature>
<comment type="caution">
    <text evidence="11">The sequence shown here is derived from an EMBL/GenBank/DDBJ whole genome shotgun (WGS) entry which is preliminary data.</text>
</comment>
<evidence type="ECO:0000256" key="4">
    <source>
        <dbReference type="ARBA" id="ARBA00022679"/>
    </source>
</evidence>
<dbReference type="SUPFAM" id="SSF53649">
    <property type="entry name" value="Alkaline phosphatase-like"/>
    <property type="match status" value="1"/>
</dbReference>
<name>A0ABW1XJX9_9ALTE</name>
<evidence type="ECO:0000256" key="3">
    <source>
        <dbReference type="ARBA" id="ARBA00022519"/>
    </source>
</evidence>
<dbReference type="Gene3D" id="3.40.720.10">
    <property type="entry name" value="Alkaline Phosphatase, subunit A"/>
    <property type="match status" value="1"/>
</dbReference>
<keyword evidence="4 11" id="KW-0808">Transferase</keyword>
<dbReference type="CDD" id="cd16017">
    <property type="entry name" value="LptA"/>
    <property type="match status" value="1"/>
</dbReference>
<dbReference type="PANTHER" id="PTHR30443">
    <property type="entry name" value="INNER MEMBRANE PROTEIN"/>
    <property type="match status" value="1"/>
</dbReference>
<dbReference type="InterPro" id="IPR017850">
    <property type="entry name" value="Alkaline_phosphatase_core_sf"/>
</dbReference>
<dbReference type="Pfam" id="PF08019">
    <property type="entry name" value="EptA_B_N"/>
    <property type="match status" value="1"/>
</dbReference>
<feature type="transmembrane region" description="Helical" evidence="8">
    <location>
        <begin position="81"/>
        <end position="102"/>
    </location>
</feature>
<evidence type="ECO:0000256" key="8">
    <source>
        <dbReference type="SAM" id="Phobius"/>
    </source>
</evidence>
<keyword evidence="5 8" id="KW-0812">Transmembrane</keyword>
<feature type="transmembrane region" description="Helical" evidence="8">
    <location>
        <begin position="20"/>
        <end position="36"/>
    </location>
</feature>
<dbReference type="InterPro" id="IPR000917">
    <property type="entry name" value="Sulfatase_N"/>
</dbReference>
<evidence type="ECO:0000256" key="6">
    <source>
        <dbReference type="ARBA" id="ARBA00022989"/>
    </source>
</evidence>
<dbReference type="PANTHER" id="PTHR30443:SF0">
    <property type="entry name" value="PHOSPHOETHANOLAMINE TRANSFERASE EPTA"/>
    <property type="match status" value="1"/>
</dbReference>
<keyword evidence="7 8" id="KW-0472">Membrane</keyword>
<sequence length="532" mass="59853">MRFKWFNALRERPLQSHWMIALLALLYTGIYNLPFFKRLIQVSSEDGILPVGFLLAAVGLIFCLQMVLFSLLLWPKIGKGLIVITTLLAAPVMYAGWAYGTLFNYDMIENIMQTNQAEASSYFSLSATLVFLLTGLLPVVWIMNQRVQYRRWYKELAMRIGMIAAAAISLWGIAQFYYQDFAITGRNHTELRRLLSPFEFSKSTIKYVRANYFIDPTPFSVLDESPTLDPQQAPDVMVLMLGETARAQNMAYYGYGRNTNEYTAKHTMRVLPPTQSCGTATAVSVPCMFSFLSRSNYDADIAQNQDNILDIAQRAGFAVSWIDDDGGCKGVCARVPTITVPVDASDPLCDGHTCFDEVLVRELQQVLATPSEKPRLIVMHMIGSHGPTYYKRYPADFARFLPDCPRADIQHCSQQEIINSYDNTLLYTDFVLSGIIDTLAAHPQLNSQFVYISDHGESLGEDNYYLHGLPYDMAPEVQKRVPWYLWQNQGVSPDCPVDAATISHDNLSHTLLGLLGVQSSVYDPALDLFNGC</sequence>
<dbReference type="NCBIfam" id="NF028537">
    <property type="entry name" value="P_eth_NH2_trans"/>
    <property type="match status" value="1"/>
</dbReference>
<feature type="transmembrane region" description="Helical" evidence="8">
    <location>
        <begin position="48"/>
        <end position="74"/>
    </location>
</feature>
<organism evidence="11 12">
    <name type="scientific">Pseudobowmanella zhangzhouensis</name>
    <dbReference type="NCBI Taxonomy" id="1537679"/>
    <lineage>
        <taxon>Bacteria</taxon>
        <taxon>Pseudomonadati</taxon>
        <taxon>Pseudomonadota</taxon>
        <taxon>Gammaproteobacteria</taxon>
        <taxon>Alteromonadales</taxon>
        <taxon>Alteromonadaceae</taxon>
    </lineage>
</organism>
<evidence type="ECO:0000256" key="7">
    <source>
        <dbReference type="ARBA" id="ARBA00023136"/>
    </source>
</evidence>
<evidence type="ECO:0000256" key="5">
    <source>
        <dbReference type="ARBA" id="ARBA00022692"/>
    </source>
</evidence>
<evidence type="ECO:0000256" key="2">
    <source>
        <dbReference type="ARBA" id="ARBA00022475"/>
    </source>
</evidence>
<evidence type="ECO:0000313" key="11">
    <source>
        <dbReference type="EMBL" id="MFC6440265.1"/>
    </source>
</evidence>
<dbReference type="InterPro" id="IPR058130">
    <property type="entry name" value="PEA_transf_C"/>
</dbReference>